<evidence type="ECO:0000256" key="9">
    <source>
        <dbReference type="ARBA" id="ARBA00022989"/>
    </source>
</evidence>
<dbReference type="FunFam" id="3.30.160.60:FF:000035">
    <property type="entry name" value="Zinc finger protein ZIC 1"/>
    <property type="match status" value="1"/>
</dbReference>
<feature type="region of interest" description="Disordered" evidence="16">
    <location>
        <begin position="718"/>
        <end position="755"/>
    </location>
</feature>
<proteinExistence type="inferred from homology"/>
<feature type="transmembrane region" description="Helical" evidence="17">
    <location>
        <begin position="598"/>
        <end position="618"/>
    </location>
</feature>
<evidence type="ECO:0000256" key="7">
    <source>
        <dbReference type="ARBA" id="ARBA00022771"/>
    </source>
</evidence>
<feature type="compositionally biased region" description="Basic and acidic residues" evidence="16">
    <location>
        <begin position="273"/>
        <end position="294"/>
    </location>
</feature>
<feature type="compositionally biased region" description="Polar residues" evidence="16">
    <location>
        <begin position="247"/>
        <end position="257"/>
    </location>
</feature>
<evidence type="ECO:0000256" key="2">
    <source>
        <dbReference type="ARBA" id="ARBA00010831"/>
    </source>
</evidence>
<evidence type="ECO:0000256" key="14">
    <source>
        <dbReference type="PROSITE-ProRule" id="PRU00042"/>
    </source>
</evidence>
<evidence type="ECO:0000256" key="5">
    <source>
        <dbReference type="ARBA" id="ARBA00022723"/>
    </source>
</evidence>
<evidence type="ECO:0000259" key="19">
    <source>
        <dbReference type="PROSITE" id="PS50262"/>
    </source>
</evidence>
<evidence type="ECO:0000256" key="4">
    <source>
        <dbReference type="ARBA" id="ARBA00022692"/>
    </source>
</evidence>
<dbReference type="PROSITE" id="PS50157">
    <property type="entry name" value="ZINC_FINGER_C2H2_2"/>
    <property type="match status" value="2"/>
</dbReference>
<feature type="region of interest" description="Disordered" evidence="16">
    <location>
        <begin position="546"/>
        <end position="579"/>
    </location>
</feature>
<dbReference type="InterPro" id="IPR036236">
    <property type="entry name" value="Znf_C2H2_sf"/>
</dbReference>
<dbReference type="InterPro" id="IPR041643">
    <property type="entry name" value="Znf_ZIC"/>
</dbReference>
<dbReference type="AlphaFoldDB" id="A0A6A4T1H9"/>
<evidence type="ECO:0000256" key="16">
    <source>
        <dbReference type="SAM" id="MobiDB-lite"/>
    </source>
</evidence>
<feature type="transmembrane region" description="Helical" evidence="17">
    <location>
        <begin position="504"/>
        <end position="529"/>
    </location>
</feature>
<evidence type="ECO:0000256" key="13">
    <source>
        <dbReference type="ARBA" id="ARBA00023224"/>
    </source>
</evidence>
<comment type="subcellular location">
    <subcellularLocation>
        <location evidence="1">Cell membrane</location>
        <topology evidence="1">Multi-pass membrane protein</topology>
    </subcellularLocation>
</comment>
<keyword evidence="6" id="KW-0677">Repeat</keyword>
<dbReference type="SUPFAM" id="SSF57667">
    <property type="entry name" value="beta-beta-alpha zinc fingers"/>
    <property type="match status" value="1"/>
</dbReference>
<dbReference type="Pfam" id="PF18366">
    <property type="entry name" value="zf_ZIC"/>
    <property type="match status" value="1"/>
</dbReference>
<dbReference type="Gene3D" id="3.30.160.60">
    <property type="entry name" value="Classic Zinc Finger"/>
    <property type="match status" value="2"/>
</dbReference>
<dbReference type="Gene3D" id="1.20.1070.10">
    <property type="entry name" value="Rhodopsin 7-helix transmembrane proteins"/>
    <property type="match status" value="1"/>
</dbReference>
<dbReference type="PRINTS" id="PR00237">
    <property type="entry name" value="GPCRRHODOPSN"/>
</dbReference>
<gene>
    <name evidence="20" type="ORF">F2P81_008158</name>
</gene>
<dbReference type="PROSITE" id="PS50262">
    <property type="entry name" value="G_PROTEIN_RECEP_F1_2"/>
    <property type="match status" value="1"/>
</dbReference>
<dbReference type="GO" id="GO:0008270">
    <property type="term" value="F:zinc ion binding"/>
    <property type="evidence" value="ECO:0007669"/>
    <property type="project" value="UniProtKB-KW"/>
</dbReference>
<feature type="compositionally biased region" description="Basic and acidic residues" evidence="16">
    <location>
        <begin position="725"/>
        <end position="736"/>
    </location>
</feature>
<evidence type="ECO:0000256" key="15">
    <source>
        <dbReference type="RuleBase" id="RU000688"/>
    </source>
</evidence>
<evidence type="ECO:0000256" key="17">
    <source>
        <dbReference type="SAM" id="Phobius"/>
    </source>
</evidence>
<evidence type="ECO:0000256" key="8">
    <source>
        <dbReference type="ARBA" id="ARBA00022833"/>
    </source>
</evidence>
<evidence type="ECO:0008006" key="22">
    <source>
        <dbReference type="Google" id="ProtNLM"/>
    </source>
</evidence>
<feature type="compositionally biased region" description="Polar residues" evidence="16">
    <location>
        <begin position="546"/>
        <end position="555"/>
    </location>
</feature>
<evidence type="ECO:0000313" key="20">
    <source>
        <dbReference type="EMBL" id="KAF0039923.1"/>
    </source>
</evidence>
<comment type="similarity">
    <text evidence="15">Belongs to the G-protein coupled receptor 1 family.</text>
</comment>
<keyword evidence="12 15" id="KW-0675">Receptor</keyword>
<name>A0A6A4T1H9_SCOMX</name>
<dbReference type="PANTHER" id="PTHR22752">
    <property type="entry name" value="G PROTEIN-COUPLED RECEPTOR"/>
    <property type="match status" value="1"/>
</dbReference>
<evidence type="ECO:0000256" key="6">
    <source>
        <dbReference type="ARBA" id="ARBA00022737"/>
    </source>
</evidence>
<feature type="transmembrane region" description="Helical" evidence="17">
    <location>
        <begin position="630"/>
        <end position="652"/>
    </location>
</feature>
<evidence type="ECO:0000256" key="10">
    <source>
        <dbReference type="ARBA" id="ARBA00023040"/>
    </source>
</evidence>
<dbReference type="GO" id="GO:0005886">
    <property type="term" value="C:plasma membrane"/>
    <property type="evidence" value="ECO:0007669"/>
    <property type="project" value="UniProtKB-SubCell"/>
</dbReference>
<evidence type="ECO:0000259" key="18">
    <source>
        <dbReference type="PROSITE" id="PS50157"/>
    </source>
</evidence>
<feature type="domain" description="C2H2-type" evidence="18">
    <location>
        <begin position="116"/>
        <end position="143"/>
    </location>
</feature>
<feature type="domain" description="C2H2-type" evidence="18">
    <location>
        <begin position="144"/>
        <end position="173"/>
    </location>
</feature>
<dbReference type="InterPro" id="IPR013087">
    <property type="entry name" value="Znf_C2H2_type"/>
</dbReference>
<feature type="transmembrane region" description="Helical" evidence="17">
    <location>
        <begin position="349"/>
        <end position="371"/>
    </location>
</feature>
<keyword evidence="7 14" id="KW-0863">Zinc-finger</keyword>
<dbReference type="InterPro" id="IPR056436">
    <property type="entry name" value="Znf-C2H2_ZIC1-5/GLI1-3-like"/>
</dbReference>
<feature type="region of interest" description="Disordered" evidence="16">
    <location>
        <begin position="214"/>
        <end position="315"/>
    </location>
</feature>
<keyword evidence="5" id="KW-0479">Metal-binding</keyword>
<protein>
    <recommendedName>
        <fullName evidence="22">G-protein coupled receptors family 1 profile domain-containing protein</fullName>
    </recommendedName>
</protein>
<feature type="domain" description="G-protein coupled receptors family 1 profile" evidence="19">
    <location>
        <begin position="362"/>
        <end position="653"/>
    </location>
</feature>
<feature type="transmembrane region" description="Helical" evidence="17">
    <location>
        <begin position="419"/>
        <end position="441"/>
    </location>
</feature>
<dbReference type="InterPro" id="IPR000276">
    <property type="entry name" value="GPCR_Rhodpsn"/>
</dbReference>
<dbReference type="Pfam" id="PF00096">
    <property type="entry name" value="zf-C2H2"/>
    <property type="match status" value="1"/>
</dbReference>
<feature type="compositionally biased region" description="Low complexity" evidence="16">
    <location>
        <begin position="557"/>
        <end position="577"/>
    </location>
</feature>
<reference evidence="20 21" key="1">
    <citation type="submission" date="2019-06" db="EMBL/GenBank/DDBJ databases">
        <title>Draft genomes of female and male turbot (Scophthalmus maximus).</title>
        <authorList>
            <person name="Xu H."/>
            <person name="Xu X.-W."/>
            <person name="Shao C."/>
            <person name="Chen S."/>
        </authorList>
    </citation>
    <scope>NUCLEOTIDE SEQUENCE [LARGE SCALE GENOMIC DNA]</scope>
    <source>
        <strain evidence="20">Ysfricsl-2016a</strain>
        <tissue evidence="20">Blood</tissue>
    </source>
</reference>
<dbReference type="GO" id="GO:0004930">
    <property type="term" value="F:G protein-coupled receptor activity"/>
    <property type="evidence" value="ECO:0007669"/>
    <property type="project" value="UniProtKB-KW"/>
</dbReference>
<evidence type="ECO:0000256" key="12">
    <source>
        <dbReference type="ARBA" id="ARBA00023170"/>
    </source>
</evidence>
<feature type="transmembrane region" description="Helical" evidence="17">
    <location>
        <begin position="383"/>
        <end position="407"/>
    </location>
</feature>
<evidence type="ECO:0000256" key="11">
    <source>
        <dbReference type="ARBA" id="ARBA00023136"/>
    </source>
</evidence>
<sequence length="755" mass="84591">MHLGLRGDIFGRPDPYRPVASPRTDPYGAQLHNYNHPINMNMGMNVPTHHGPGAFFRYMRQPIKQELSCKWIDENQMNRPKKTCDRTFSTMHEMVTHVSMEHVGGPEQSNHICFWEDCPREGKSFKAKYKLVNHIRVHTGEKPFPCPFPGCGKIFARSENLKIHKRTHTDNIDIDELLRVICFKFTYFEIKYVLGKGIFFFQCSSYSHINVHESQGSESSPAASSGYESSTPPVLVSAGTEDPTKTPPSAVQNTSGHSEGLAPNFNECLPRGVIKDKKVTEDESTREELGDRTRPCGLRGEEEEEEDDDDERGACMGTNFTDVPWETGFSGSARGGPVWSSTASCAVKMVLISLIVCVSLFGNVVVLLVFQRKPQLLHVANRFVLNLLLADLLQTILVMPFAMAATVPGVWPLDVRLCQALVVLMHLFAFAGVNTIIVVSVDRYLAIIHPLSYPTRMTPHLGTNLIVCTWVLSFLQSTPPLYGWGAIDFDRRHNMCSVVWSSSLSYSAVVSTFSFWLPVLIMLGCYWMVFRAARRQNALVHPIQTQSYSQPSPQDFQGPGSPQRQAQAQSASSPDGPYSARGYPVRVRHRRFHYHCKAARVVFVIMASYILSMGPYSILNTVSMSTRAAVPTWLSSVALVLFFLQCCLHPYIYGYMHRSVRKEFLALLCGLFCKQGRPSQSSAVESCFTTTEGRSGPQPHLPSLAARVFPLRTWEECTTSSSPTFERRSRDSRKDTASTSISSERELTVHSKQST</sequence>
<dbReference type="Pfam" id="PF00001">
    <property type="entry name" value="7tm_1"/>
    <property type="match status" value="1"/>
</dbReference>
<dbReference type="Proteomes" id="UP000438429">
    <property type="component" value="Unassembled WGS sequence"/>
</dbReference>
<dbReference type="SUPFAM" id="SSF81321">
    <property type="entry name" value="Family A G protein-coupled receptor-like"/>
    <property type="match status" value="1"/>
</dbReference>
<dbReference type="PROSITE" id="PS00028">
    <property type="entry name" value="ZINC_FINGER_C2H2_1"/>
    <property type="match status" value="1"/>
</dbReference>
<comment type="similarity">
    <text evidence="2">Belongs to the GLI C2H2-type zinc-finger protein family.</text>
</comment>
<dbReference type="EMBL" id="VEVO01000007">
    <property type="protein sequence ID" value="KAF0039923.1"/>
    <property type="molecule type" value="Genomic_DNA"/>
</dbReference>
<dbReference type="PANTHER" id="PTHR22752:SF15">
    <property type="entry name" value="G-PROTEIN COUPLED RECEPTOR 101-RELATED"/>
    <property type="match status" value="1"/>
</dbReference>
<dbReference type="Pfam" id="PF23561">
    <property type="entry name" value="zf-C2H2_15"/>
    <property type="match status" value="1"/>
</dbReference>
<dbReference type="SMART" id="SM00355">
    <property type="entry name" value="ZnF_C2H2"/>
    <property type="match status" value="3"/>
</dbReference>
<keyword evidence="9 17" id="KW-1133">Transmembrane helix</keyword>
<dbReference type="FunFam" id="3.30.160.60:FF:001330">
    <property type="entry name" value="Zinc finger protein ZIC 4"/>
    <property type="match status" value="1"/>
</dbReference>
<dbReference type="CDD" id="cd15215">
    <property type="entry name" value="7tmA_GPR101"/>
    <property type="match status" value="1"/>
</dbReference>
<feature type="transmembrane region" description="Helical" evidence="17">
    <location>
        <begin position="461"/>
        <end position="484"/>
    </location>
</feature>
<evidence type="ECO:0000313" key="21">
    <source>
        <dbReference type="Proteomes" id="UP000438429"/>
    </source>
</evidence>
<keyword evidence="13 15" id="KW-0807">Transducer</keyword>
<evidence type="ECO:0000256" key="1">
    <source>
        <dbReference type="ARBA" id="ARBA00004651"/>
    </source>
</evidence>
<comment type="caution">
    <text evidence="20">The sequence shown here is derived from an EMBL/GenBank/DDBJ whole genome shotgun (WGS) entry which is preliminary data.</text>
</comment>
<dbReference type="InterPro" id="IPR017452">
    <property type="entry name" value="GPCR_Rhodpsn_7TM"/>
</dbReference>
<evidence type="ECO:0000256" key="3">
    <source>
        <dbReference type="ARBA" id="ARBA00022475"/>
    </source>
</evidence>
<organism evidence="20 21">
    <name type="scientific">Scophthalmus maximus</name>
    <name type="common">Turbot</name>
    <name type="synonym">Psetta maxima</name>
    <dbReference type="NCBI Taxonomy" id="52904"/>
    <lineage>
        <taxon>Eukaryota</taxon>
        <taxon>Metazoa</taxon>
        <taxon>Chordata</taxon>
        <taxon>Craniata</taxon>
        <taxon>Vertebrata</taxon>
        <taxon>Euteleostomi</taxon>
        <taxon>Actinopterygii</taxon>
        <taxon>Neopterygii</taxon>
        <taxon>Teleostei</taxon>
        <taxon>Neoteleostei</taxon>
        <taxon>Acanthomorphata</taxon>
        <taxon>Carangaria</taxon>
        <taxon>Pleuronectiformes</taxon>
        <taxon>Pleuronectoidei</taxon>
        <taxon>Scophthalmidae</taxon>
        <taxon>Scophthalmus</taxon>
    </lineage>
</organism>
<feature type="compositionally biased region" description="Acidic residues" evidence="16">
    <location>
        <begin position="301"/>
        <end position="311"/>
    </location>
</feature>
<keyword evidence="4 15" id="KW-0812">Transmembrane</keyword>
<accession>A0A6A4T1H9</accession>
<keyword evidence="10 15" id="KW-0297">G-protein coupled receptor</keyword>
<feature type="compositionally biased region" description="Low complexity" evidence="16">
    <location>
        <begin position="214"/>
        <end position="230"/>
    </location>
</feature>
<dbReference type="PROSITE" id="PS00237">
    <property type="entry name" value="G_PROTEIN_RECEP_F1_1"/>
    <property type="match status" value="1"/>
</dbReference>
<keyword evidence="8" id="KW-0862">Zinc</keyword>
<keyword evidence="3" id="KW-1003">Cell membrane</keyword>
<keyword evidence="11 17" id="KW-0472">Membrane</keyword>